<keyword evidence="2" id="KW-1185">Reference proteome</keyword>
<name>A0A1Y3AUX1_EURMA</name>
<dbReference type="Proteomes" id="UP000194236">
    <property type="component" value="Unassembled WGS sequence"/>
</dbReference>
<reference evidence="1 2" key="1">
    <citation type="submission" date="2017-03" db="EMBL/GenBank/DDBJ databases">
        <title>Genome Survey of Euroglyphus maynei.</title>
        <authorList>
            <person name="Arlian L.G."/>
            <person name="Morgan M.S."/>
            <person name="Rider S.D."/>
        </authorList>
    </citation>
    <scope>NUCLEOTIDE SEQUENCE [LARGE SCALE GENOMIC DNA]</scope>
    <source>
        <strain evidence="1">Arlian Lab</strain>
        <tissue evidence="1">Whole body</tissue>
    </source>
</reference>
<evidence type="ECO:0000313" key="2">
    <source>
        <dbReference type="Proteomes" id="UP000194236"/>
    </source>
</evidence>
<protein>
    <submittedName>
        <fullName evidence="1">Uncharacterized protein</fullName>
    </submittedName>
</protein>
<sequence length="24" mass="2949">MIYDLKLQIFLTIAKNISIMHQKW</sequence>
<proteinExistence type="predicted"/>
<accession>A0A1Y3AUX1</accession>
<comment type="caution">
    <text evidence="1">The sequence shown here is derived from an EMBL/GenBank/DDBJ whole genome shotgun (WGS) entry which is preliminary data.</text>
</comment>
<gene>
    <name evidence="1" type="ORF">BLA29_012923</name>
</gene>
<dbReference type="EMBL" id="MUJZ01063114">
    <property type="protein sequence ID" value="OTF70985.1"/>
    <property type="molecule type" value="Genomic_DNA"/>
</dbReference>
<organism evidence="1 2">
    <name type="scientific">Euroglyphus maynei</name>
    <name type="common">Mayne's house dust mite</name>
    <dbReference type="NCBI Taxonomy" id="6958"/>
    <lineage>
        <taxon>Eukaryota</taxon>
        <taxon>Metazoa</taxon>
        <taxon>Ecdysozoa</taxon>
        <taxon>Arthropoda</taxon>
        <taxon>Chelicerata</taxon>
        <taxon>Arachnida</taxon>
        <taxon>Acari</taxon>
        <taxon>Acariformes</taxon>
        <taxon>Sarcoptiformes</taxon>
        <taxon>Astigmata</taxon>
        <taxon>Psoroptidia</taxon>
        <taxon>Analgoidea</taxon>
        <taxon>Pyroglyphidae</taxon>
        <taxon>Pyroglyphinae</taxon>
        <taxon>Euroglyphus</taxon>
    </lineage>
</organism>
<dbReference type="AlphaFoldDB" id="A0A1Y3AUX1"/>
<evidence type="ECO:0000313" key="1">
    <source>
        <dbReference type="EMBL" id="OTF70985.1"/>
    </source>
</evidence>